<proteinExistence type="predicted"/>
<comment type="caution">
    <text evidence="1">The sequence shown here is derived from an EMBL/GenBank/DDBJ whole genome shotgun (WGS) entry which is preliminary data.</text>
</comment>
<organism evidence="1 2">
    <name type="scientific">Blautia acetigignens</name>
    <dbReference type="NCBI Taxonomy" id="2981783"/>
    <lineage>
        <taxon>Bacteria</taxon>
        <taxon>Bacillati</taxon>
        <taxon>Bacillota</taxon>
        <taxon>Clostridia</taxon>
        <taxon>Lachnospirales</taxon>
        <taxon>Lachnospiraceae</taxon>
        <taxon>Blautia</taxon>
    </lineage>
</organism>
<accession>A0ABV1CIU1</accession>
<name>A0ABV1CIU1_9FIRM</name>
<protein>
    <submittedName>
        <fullName evidence="1">Uncharacterized protein</fullName>
    </submittedName>
</protein>
<evidence type="ECO:0000313" key="2">
    <source>
        <dbReference type="Proteomes" id="UP001470752"/>
    </source>
</evidence>
<gene>
    <name evidence="1" type="ORF">AAAX94_04565</name>
</gene>
<keyword evidence="2" id="KW-1185">Reference proteome</keyword>
<dbReference type="RefSeq" id="WP_178105383.1">
    <property type="nucleotide sequence ID" value="NZ_JBBNFW010000122.1"/>
</dbReference>
<dbReference type="Proteomes" id="UP001470752">
    <property type="component" value="Unassembled WGS sequence"/>
</dbReference>
<reference evidence="1 2" key="1">
    <citation type="submission" date="2024-04" db="EMBL/GenBank/DDBJ databases">
        <title>Human intestinal bacterial collection.</title>
        <authorList>
            <person name="Pauvert C."/>
            <person name="Hitch T.C.A."/>
            <person name="Clavel T."/>
        </authorList>
    </citation>
    <scope>NUCLEOTIDE SEQUENCE [LARGE SCALE GENOMIC DNA]</scope>
    <source>
        <strain evidence="1 2">CLA-AA-H161</strain>
    </source>
</reference>
<sequence>MEKSKRTVGSPARTTTVKNSIRNCLTVFQNDPKLEGAIRYNILTERIDISKHI</sequence>
<dbReference type="EMBL" id="JBBNFW010000122">
    <property type="protein sequence ID" value="MEQ2412307.1"/>
    <property type="molecule type" value="Genomic_DNA"/>
</dbReference>
<evidence type="ECO:0000313" key="1">
    <source>
        <dbReference type="EMBL" id="MEQ2412307.1"/>
    </source>
</evidence>